<dbReference type="HAMAP" id="MF_01334">
    <property type="entry name" value="Ribosomal_bL25_CTC"/>
    <property type="match status" value="1"/>
</dbReference>
<dbReference type="InterPro" id="IPR020057">
    <property type="entry name" value="Ribosomal_bL25_b-dom"/>
</dbReference>
<dbReference type="PANTHER" id="PTHR33284:SF1">
    <property type="entry name" value="RIBOSOMAL PROTEIN L25_GLN-TRNA SYNTHETASE, ANTI-CODON-BINDING DOMAIN-CONTAINING PROTEIN"/>
    <property type="match status" value="1"/>
</dbReference>
<dbReference type="PANTHER" id="PTHR33284">
    <property type="entry name" value="RIBOSOMAL PROTEIN L25/GLN-TRNA SYNTHETASE, ANTI-CODON-BINDING DOMAIN-CONTAINING PROTEIN"/>
    <property type="match status" value="1"/>
</dbReference>
<keyword evidence="4 5" id="KW-0687">Ribonucleoprotein</keyword>
<comment type="subunit">
    <text evidence="5">Part of the 50S ribosomal subunit; part of the 5S rRNA/L5/L18/L25 subcomplex. Contacts the 5S rRNA. Binds to the 5S rRNA independently of L5 and L18.</text>
</comment>
<evidence type="ECO:0000256" key="3">
    <source>
        <dbReference type="ARBA" id="ARBA00022980"/>
    </source>
</evidence>
<dbReference type="EMBL" id="JAOTPO010000024">
    <property type="protein sequence ID" value="MDE5415991.1"/>
    <property type="molecule type" value="Genomic_DNA"/>
</dbReference>
<dbReference type="InterPro" id="IPR020930">
    <property type="entry name" value="Ribosomal_uL5_bac-type"/>
</dbReference>
<feature type="region of interest" description="Disordered" evidence="6">
    <location>
        <begin position="182"/>
        <end position="212"/>
    </location>
</feature>
<name>A0ABT5VKL8_9BACI</name>
<dbReference type="NCBIfam" id="TIGR00731">
    <property type="entry name" value="bL25_bact_ctc"/>
    <property type="match status" value="1"/>
</dbReference>
<keyword evidence="1 5" id="KW-0699">rRNA-binding</keyword>
<accession>A0ABT5VKL8</accession>
<dbReference type="RefSeq" id="WP_275120578.1">
    <property type="nucleotide sequence ID" value="NZ_JAOTPO010000024.1"/>
</dbReference>
<keyword evidence="2 5" id="KW-0694">RNA-binding</keyword>
<dbReference type="NCBIfam" id="NF004133">
    <property type="entry name" value="PRK05618.2-4"/>
    <property type="match status" value="1"/>
</dbReference>
<reference evidence="9" key="1">
    <citation type="submission" date="2024-05" db="EMBL/GenBank/DDBJ databases">
        <title>Alkalihalobacillus sp. strain MEB203 novel alkaliphilic bacterium from Lonar Lake, India.</title>
        <authorList>
            <person name="Joshi A."/>
            <person name="Thite S."/>
            <person name="Mengade P."/>
        </authorList>
    </citation>
    <scope>NUCLEOTIDE SEQUENCE</scope>
    <source>
        <strain evidence="9">MEB 203</strain>
    </source>
</reference>
<comment type="function">
    <text evidence="5">This is one of the proteins that binds to the 5S RNA in the ribosome where it forms part of the central protuberance.</text>
</comment>
<dbReference type="GO" id="GO:0005840">
    <property type="term" value="C:ribosome"/>
    <property type="evidence" value="ECO:0007669"/>
    <property type="project" value="UniProtKB-KW"/>
</dbReference>
<protein>
    <recommendedName>
        <fullName evidence="5">Large ribosomal subunit protein bL25</fullName>
    </recommendedName>
    <alternativeName>
        <fullName evidence="5">General stress protein CTC</fullName>
    </alternativeName>
</protein>
<comment type="caution">
    <text evidence="9">The sequence shown here is derived from an EMBL/GenBank/DDBJ whole genome shotgun (WGS) entry which is preliminary data.</text>
</comment>
<evidence type="ECO:0000313" key="9">
    <source>
        <dbReference type="EMBL" id="MDE5415991.1"/>
    </source>
</evidence>
<dbReference type="Gene3D" id="2.170.120.20">
    <property type="entry name" value="Ribosomal protein L25, beta domain"/>
    <property type="match status" value="1"/>
</dbReference>
<proteinExistence type="inferred from homology"/>
<evidence type="ECO:0000256" key="2">
    <source>
        <dbReference type="ARBA" id="ARBA00022884"/>
    </source>
</evidence>
<dbReference type="InterPro" id="IPR001021">
    <property type="entry name" value="Ribosomal_bL25_long"/>
</dbReference>
<feature type="domain" description="Large ribosomal subunit protein bL25 L25" evidence="7">
    <location>
        <begin position="5"/>
        <end position="91"/>
    </location>
</feature>
<evidence type="ECO:0000256" key="6">
    <source>
        <dbReference type="SAM" id="MobiDB-lite"/>
    </source>
</evidence>
<dbReference type="Pfam" id="PF01386">
    <property type="entry name" value="Ribosomal_L25p"/>
    <property type="match status" value="1"/>
</dbReference>
<dbReference type="Proteomes" id="UP001148125">
    <property type="component" value="Unassembled WGS sequence"/>
</dbReference>
<dbReference type="CDD" id="cd00495">
    <property type="entry name" value="Ribosomal_L25_TL5_CTC"/>
    <property type="match status" value="1"/>
</dbReference>
<dbReference type="InterPro" id="IPR029751">
    <property type="entry name" value="Ribosomal_L25_dom"/>
</dbReference>
<evidence type="ECO:0000259" key="8">
    <source>
        <dbReference type="Pfam" id="PF14693"/>
    </source>
</evidence>
<evidence type="ECO:0000256" key="4">
    <source>
        <dbReference type="ARBA" id="ARBA00023274"/>
    </source>
</evidence>
<dbReference type="Pfam" id="PF14693">
    <property type="entry name" value="Ribosomal_TL5_C"/>
    <property type="match status" value="1"/>
</dbReference>
<gene>
    <name evidence="5" type="primary">rplY</name>
    <name evidence="5" type="synonym">ctc</name>
    <name evidence="9" type="ORF">N7Z68_21905</name>
</gene>
<dbReference type="Gene3D" id="2.40.240.10">
    <property type="entry name" value="Ribosomal Protein L25, Chain P"/>
    <property type="match status" value="1"/>
</dbReference>
<evidence type="ECO:0000256" key="1">
    <source>
        <dbReference type="ARBA" id="ARBA00022730"/>
    </source>
</evidence>
<evidence type="ECO:0000256" key="5">
    <source>
        <dbReference type="HAMAP-Rule" id="MF_01334"/>
    </source>
</evidence>
<evidence type="ECO:0000313" key="10">
    <source>
        <dbReference type="Proteomes" id="UP001148125"/>
    </source>
</evidence>
<keyword evidence="10" id="KW-1185">Reference proteome</keyword>
<comment type="similarity">
    <text evidence="5">Belongs to the bacterial ribosomal protein bL25 family. CTC subfamily.</text>
</comment>
<dbReference type="InterPro" id="IPR037121">
    <property type="entry name" value="Ribosomal_bL25_C"/>
</dbReference>
<dbReference type="InterPro" id="IPR011035">
    <property type="entry name" value="Ribosomal_bL25/Gln-tRNA_synth"/>
</dbReference>
<organism evidence="9 10">
    <name type="scientific">Alkalihalobacterium chitinilyticum</name>
    <dbReference type="NCBI Taxonomy" id="2980103"/>
    <lineage>
        <taxon>Bacteria</taxon>
        <taxon>Bacillati</taxon>
        <taxon>Bacillota</taxon>
        <taxon>Bacilli</taxon>
        <taxon>Bacillales</taxon>
        <taxon>Bacillaceae</taxon>
        <taxon>Alkalihalobacterium</taxon>
    </lineage>
</organism>
<dbReference type="InterPro" id="IPR020056">
    <property type="entry name" value="Rbsml_bL25/Gln-tRNA_synth_N"/>
</dbReference>
<sequence>MAVALQATTRPDLKNSTKRKFREDGQVPGILYGKKIESQPIAVDQINFVKLIRDEGRNSIISLDVNGKKHEVMVYDMQVDPLKNELVHIDFCAVDMSSEVDTEVKVHLVGEAPGVGEGGMVSHLVHQLSIRALPSEIPSEITVDISNLNIGDSIQVKDIIGQQSVEITNDPEETIVTVLVQPAEQESGQVEEEGEPEAVQGDEAQTEGNEEQ</sequence>
<keyword evidence="3 5" id="KW-0689">Ribosomal protein</keyword>
<feature type="domain" description="Large ribosomal subunit protein bL25 beta" evidence="8">
    <location>
        <begin position="99"/>
        <end position="179"/>
    </location>
</feature>
<evidence type="ECO:0000259" key="7">
    <source>
        <dbReference type="Pfam" id="PF01386"/>
    </source>
</evidence>
<dbReference type="SUPFAM" id="SSF50715">
    <property type="entry name" value="Ribosomal protein L25-like"/>
    <property type="match status" value="1"/>
</dbReference>